<gene>
    <name evidence="9" type="ORF">SAMN05444000_102254</name>
</gene>
<dbReference type="STRING" id="1470563.SAMN05444000_102254"/>
<dbReference type="EMBL" id="FQZQ01000002">
    <property type="protein sequence ID" value="SHI69397.1"/>
    <property type="molecule type" value="Genomic_DNA"/>
</dbReference>
<evidence type="ECO:0000313" key="9">
    <source>
        <dbReference type="EMBL" id="SHI69397.1"/>
    </source>
</evidence>
<dbReference type="SUPFAM" id="SSF161098">
    <property type="entry name" value="MetI-like"/>
    <property type="match status" value="1"/>
</dbReference>
<sequence length="133" mass="14619">MKLSNDTLMTVFFCLAILFLFFPVLVVIPMSFSGGETLTFPPESWSTHWYREYFSDDVWRASTMRSLRIALAASILATCAGTLASVGLDRTRKPMSGLLTGLFLAPAIIPNVIIALGVFIMAVWIGATSNEFC</sequence>
<proteinExistence type="predicted"/>
<feature type="transmembrane region" description="Helical" evidence="8">
    <location>
        <begin position="12"/>
        <end position="32"/>
    </location>
</feature>
<organism evidence="9 10">
    <name type="scientific">Shimia gijangensis</name>
    <dbReference type="NCBI Taxonomy" id="1470563"/>
    <lineage>
        <taxon>Bacteria</taxon>
        <taxon>Pseudomonadati</taxon>
        <taxon>Pseudomonadota</taxon>
        <taxon>Alphaproteobacteria</taxon>
        <taxon>Rhodobacterales</taxon>
        <taxon>Roseobacteraceae</taxon>
    </lineage>
</organism>
<dbReference type="AlphaFoldDB" id="A0A1M6D835"/>
<dbReference type="OrthoDB" id="9815533at2"/>
<evidence type="ECO:0000256" key="4">
    <source>
        <dbReference type="ARBA" id="ARBA00022519"/>
    </source>
</evidence>
<dbReference type="PANTHER" id="PTHR43357:SF4">
    <property type="entry name" value="INNER MEMBRANE ABC TRANSPORTER PERMEASE PROTEIN YDCV"/>
    <property type="match status" value="1"/>
</dbReference>
<keyword evidence="2" id="KW-0813">Transport</keyword>
<dbReference type="InterPro" id="IPR035906">
    <property type="entry name" value="MetI-like_sf"/>
</dbReference>
<keyword evidence="6 8" id="KW-1133">Transmembrane helix</keyword>
<keyword evidence="7 8" id="KW-0472">Membrane</keyword>
<evidence type="ECO:0008006" key="11">
    <source>
        <dbReference type="Google" id="ProtNLM"/>
    </source>
</evidence>
<dbReference type="Proteomes" id="UP000183982">
    <property type="component" value="Unassembled WGS sequence"/>
</dbReference>
<evidence type="ECO:0000256" key="2">
    <source>
        <dbReference type="ARBA" id="ARBA00022448"/>
    </source>
</evidence>
<reference evidence="10" key="1">
    <citation type="submission" date="2016-11" db="EMBL/GenBank/DDBJ databases">
        <authorList>
            <person name="Varghese N."/>
            <person name="Submissions S."/>
        </authorList>
    </citation>
    <scope>NUCLEOTIDE SEQUENCE [LARGE SCALE GENOMIC DNA]</scope>
    <source>
        <strain evidence="10">DSM 100564</strain>
    </source>
</reference>
<keyword evidence="5 8" id="KW-0812">Transmembrane</keyword>
<evidence type="ECO:0000256" key="7">
    <source>
        <dbReference type="ARBA" id="ARBA00023136"/>
    </source>
</evidence>
<feature type="transmembrane region" description="Helical" evidence="8">
    <location>
        <begin position="69"/>
        <end position="88"/>
    </location>
</feature>
<dbReference type="RefSeq" id="WP_083599218.1">
    <property type="nucleotide sequence ID" value="NZ_FQZQ01000002.1"/>
</dbReference>
<accession>A0A1M6D835</accession>
<feature type="transmembrane region" description="Helical" evidence="8">
    <location>
        <begin position="100"/>
        <end position="127"/>
    </location>
</feature>
<evidence type="ECO:0000313" key="10">
    <source>
        <dbReference type="Proteomes" id="UP000183982"/>
    </source>
</evidence>
<evidence type="ECO:0000256" key="8">
    <source>
        <dbReference type="SAM" id="Phobius"/>
    </source>
</evidence>
<dbReference type="PANTHER" id="PTHR43357">
    <property type="entry name" value="INNER MEMBRANE ABC TRANSPORTER PERMEASE PROTEIN YDCV"/>
    <property type="match status" value="1"/>
</dbReference>
<evidence type="ECO:0000256" key="1">
    <source>
        <dbReference type="ARBA" id="ARBA00004429"/>
    </source>
</evidence>
<name>A0A1M6D835_9RHOB</name>
<protein>
    <recommendedName>
        <fullName evidence="11">Spermidine/putrescine transport system permease protein</fullName>
    </recommendedName>
</protein>
<comment type="subcellular location">
    <subcellularLocation>
        <location evidence="1">Cell inner membrane</location>
        <topology evidence="1">Multi-pass membrane protein</topology>
    </subcellularLocation>
</comment>
<keyword evidence="3" id="KW-1003">Cell membrane</keyword>
<evidence type="ECO:0000256" key="5">
    <source>
        <dbReference type="ARBA" id="ARBA00022692"/>
    </source>
</evidence>
<keyword evidence="10" id="KW-1185">Reference proteome</keyword>
<keyword evidence="4" id="KW-0997">Cell inner membrane</keyword>
<dbReference type="GO" id="GO:0005886">
    <property type="term" value="C:plasma membrane"/>
    <property type="evidence" value="ECO:0007669"/>
    <property type="project" value="UniProtKB-SubCell"/>
</dbReference>
<dbReference type="Gene3D" id="1.10.3720.10">
    <property type="entry name" value="MetI-like"/>
    <property type="match status" value="1"/>
</dbReference>
<evidence type="ECO:0000256" key="6">
    <source>
        <dbReference type="ARBA" id="ARBA00022989"/>
    </source>
</evidence>
<evidence type="ECO:0000256" key="3">
    <source>
        <dbReference type="ARBA" id="ARBA00022475"/>
    </source>
</evidence>